<evidence type="ECO:0000313" key="2">
    <source>
        <dbReference type="EMBL" id="KRM90267.1"/>
    </source>
</evidence>
<evidence type="ECO:0000256" key="1">
    <source>
        <dbReference type="SAM" id="Phobius"/>
    </source>
</evidence>
<protein>
    <submittedName>
        <fullName evidence="2">Uncharacterized protein</fullName>
    </submittedName>
</protein>
<sequence>MKKLLQFNIKDTEKHKIDTNKLIKEVVEYNGKDFLFDGLSNSEIKEEYYDEKIYQLDKYQINTISDIKLSKQDDHYSIVISIEGIENFFTIGSVPQSLTLKIDNLLEGSDIKCEIVMMGGKYKKVIVNDDGSEVVKSFREPILFSLSIYERPAIPTGYSQIGYEDINEKHIDYFCPNCKEKLSGKRNCLTCGLEIFYPGEKHPKTTSEKIIETSNKISIAGDSVQSFGNSMILGCTIPIIIIILIMLLF</sequence>
<dbReference type="PATRIC" id="fig|1423729.3.peg.1183"/>
<feature type="transmembrane region" description="Helical" evidence="1">
    <location>
        <begin position="227"/>
        <end position="248"/>
    </location>
</feature>
<dbReference type="RefSeq" id="WP_057829390.1">
    <property type="nucleotide sequence ID" value="NZ_AYZE01000015.1"/>
</dbReference>
<comment type="caution">
    <text evidence="2">The sequence shown here is derived from an EMBL/GenBank/DDBJ whole genome shotgun (WGS) entry which is preliminary data.</text>
</comment>
<dbReference type="EMBL" id="AYZE01000015">
    <property type="protein sequence ID" value="KRM90267.1"/>
    <property type="molecule type" value="Genomic_DNA"/>
</dbReference>
<name>A0A0R2CPE3_9LACO</name>
<reference evidence="2 3" key="1">
    <citation type="journal article" date="2015" name="Genome Announc.">
        <title>Expanding the biotechnology potential of lactobacilli through comparative genomics of 213 strains and associated genera.</title>
        <authorList>
            <person name="Sun Z."/>
            <person name="Harris H.M."/>
            <person name="McCann A."/>
            <person name="Guo C."/>
            <person name="Argimon S."/>
            <person name="Zhang W."/>
            <person name="Yang X."/>
            <person name="Jeffery I.B."/>
            <person name="Cooney J.C."/>
            <person name="Kagawa T.F."/>
            <person name="Liu W."/>
            <person name="Song Y."/>
            <person name="Salvetti E."/>
            <person name="Wrobel A."/>
            <person name="Rasinkangas P."/>
            <person name="Parkhill J."/>
            <person name="Rea M.C."/>
            <person name="O'Sullivan O."/>
            <person name="Ritari J."/>
            <person name="Douillard F.P."/>
            <person name="Paul Ross R."/>
            <person name="Yang R."/>
            <person name="Briner A.E."/>
            <person name="Felis G.E."/>
            <person name="de Vos W.M."/>
            <person name="Barrangou R."/>
            <person name="Klaenhammer T.R."/>
            <person name="Caufield P.W."/>
            <person name="Cui Y."/>
            <person name="Zhang H."/>
            <person name="O'Toole P.W."/>
        </authorList>
    </citation>
    <scope>NUCLEOTIDE SEQUENCE [LARGE SCALE GENOMIC DNA]</scope>
    <source>
        <strain evidence="2 3">DSM 21116</strain>
    </source>
</reference>
<proteinExistence type="predicted"/>
<keyword evidence="1" id="KW-1133">Transmembrane helix</keyword>
<keyword evidence="3" id="KW-1185">Reference proteome</keyword>
<keyword evidence="1" id="KW-0812">Transmembrane</keyword>
<accession>A0A0R2CPE3</accession>
<keyword evidence="1" id="KW-0472">Membrane</keyword>
<dbReference type="OrthoDB" id="2330103at2"/>
<dbReference type="Proteomes" id="UP000051131">
    <property type="component" value="Unassembled WGS sequence"/>
</dbReference>
<organism evidence="2 3">
    <name type="scientific">Liquorilactobacillus cacaonum DSM 21116</name>
    <dbReference type="NCBI Taxonomy" id="1423729"/>
    <lineage>
        <taxon>Bacteria</taxon>
        <taxon>Bacillati</taxon>
        <taxon>Bacillota</taxon>
        <taxon>Bacilli</taxon>
        <taxon>Lactobacillales</taxon>
        <taxon>Lactobacillaceae</taxon>
        <taxon>Liquorilactobacillus</taxon>
    </lineage>
</organism>
<evidence type="ECO:0000313" key="3">
    <source>
        <dbReference type="Proteomes" id="UP000051131"/>
    </source>
</evidence>
<gene>
    <name evidence="2" type="ORF">FC80_GL001168</name>
</gene>
<dbReference type="AlphaFoldDB" id="A0A0R2CPE3"/>